<reference evidence="6 7" key="1">
    <citation type="journal article" date="2017" name="Gigascience">
        <title>Draft genome of the honey bee ectoparasitic mite, Tropilaelaps mercedesae, is shaped by the parasitic life history.</title>
        <authorList>
            <person name="Dong X."/>
            <person name="Armstrong S.D."/>
            <person name="Xia D."/>
            <person name="Makepeace B.L."/>
            <person name="Darby A.C."/>
            <person name="Kadowaki T."/>
        </authorList>
    </citation>
    <scope>NUCLEOTIDE SEQUENCE [LARGE SCALE GENOMIC DNA]</scope>
    <source>
        <strain evidence="6">Wuxi-XJTLU</strain>
    </source>
</reference>
<dbReference type="STRING" id="418985.A0A1V9X389"/>
<keyword evidence="3" id="KW-1015">Disulfide bond</keyword>
<dbReference type="InterPro" id="IPR009069">
    <property type="entry name" value="Cys_alpha_HP_mot_SF"/>
</dbReference>
<organism evidence="6 7">
    <name type="scientific">Tropilaelaps mercedesae</name>
    <dbReference type="NCBI Taxonomy" id="418985"/>
    <lineage>
        <taxon>Eukaryota</taxon>
        <taxon>Metazoa</taxon>
        <taxon>Ecdysozoa</taxon>
        <taxon>Arthropoda</taxon>
        <taxon>Chelicerata</taxon>
        <taxon>Arachnida</taxon>
        <taxon>Acari</taxon>
        <taxon>Parasitiformes</taxon>
        <taxon>Mesostigmata</taxon>
        <taxon>Gamasina</taxon>
        <taxon>Dermanyssoidea</taxon>
        <taxon>Laelapidae</taxon>
        <taxon>Tropilaelaps</taxon>
    </lineage>
</organism>
<dbReference type="InParanoid" id="A0A1V9X389"/>
<evidence type="ECO:0000256" key="2">
    <source>
        <dbReference type="ARBA" id="ARBA00023128"/>
    </source>
</evidence>
<dbReference type="OrthoDB" id="9971592at2759"/>
<accession>A0A1V9X389</accession>
<evidence type="ECO:0000256" key="4">
    <source>
        <dbReference type="ARBA" id="ARBA00038205"/>
    </source>
</evidence>
<evidence type="ECO:0000256" key="5">
    <source>
        <dbReference type="ARBA" id="ARBA00039509"/>
    </source>
</evidence>
<evidence type="ECO:0000313" key="7">
    <source>
        <dbReference type="Proteomes" id="UP000192247"/>
    </source>
</evidence>
<dbReference type="Proteomes" id="UP000192247">
    <property type="component" value="Unassembled WGS sequence"/>
</dbReference>
<protein>
    <recommendedName>
        <fullName evidence="5">Coiled-coil-helix-coiled-coil-helix domain-containing protein 7</fullName>
    </recommendedName>
</protein>
<comment type="similarity">
    <text evidence="4">Belongs to the CHCHD7 family.</text>
</comment>
<dbReference type="PANTHER" id="PTHR46811:SF1">
    <property type="entry name" value="COILED-COIL-HELIX-COILED-COIL-HELIX DOMAIN-CONTAINING PROTEIN 7"/>
    <property type="match status" value="1"/>
</dbReference>
<sequence>MPSSKQQLDPNKKNPCFHEHNQSLRCLDQNGYDKDKCENHFANYKFCKDFWVSLAKPIRVTLLTGALLPGQETRGIYGILTLYVSTRLRWGTVRCHSTAKVVKDRKRRGIEPALPAVEDRKAVKQEYLKEHRTR</sequence>
<proteinExistence type="inferred from homology"/>
<evidence type="ECO:0000313" key="6">
    <source>
        <dbReference type="EMBL" id="OQR67863.1"/>
    </source>
</evidence>
<evidence type="ECO:0000256" key="3">
    <source>
        <dbReference type="ARBA" id="ARBA00023157"/>
    </source>
</evidence>
<dbReference type="InterPro" id="IPR051040">
    <property type="entry name" value="COX23"/>
</dbReference>
<comment type="caution">
    <text evidence="6">The sequence shown here is derived from an EMBL/GenBank/DDBJ whole genome shotgun (WGS) entry which is preliminary data.</text>
</comment>
<name>A0A1V9X389_9ACAR</name>
<dbReference type="PANTHER" id="PTHR46811">
    <property type="entry name" value="COILED-COIL-HELIX-COILED-COIL-HELIX DOMAIN-CONTAINING PROTEIN 7"/>
    <property type="match status" value="1"/>
</dbReference>
<dbReference type="AlphaFoldDB" id="A0A1V9X389"/>
<dbReference type="InterPro" id="IPR048280">
    <property type="entry name" value="COX6B-like"/>
</dbReference>
<evidence type="ECO:0000256" key="1">
    <source>
        <dbReference type="ARBA" id="ARBA00004569"/>
    </source>
</evidence>
<keyword evidence="2" id="KW-0496">Mitochondrion</keyword>
<dbReference type="FunCoup" id="A0A1V9X389">
    <property type="interactions" value="416"/>
</dbReference>
<dbReference type="EMBL" id="MNPL01027034">
    <property type="protein sequence ID" value="OQR67863.1"/>
    <property type="molecule type" value="Genomic_DNA"/>
</dbReference>
<keyword evidence="7" id="KW-1185">Reference proteome</keyword>
<dbReference type="PROSITE" id="PS51808">
    <property type="entry name" value="CHCH"/>
    <property type="match status" value="1"/>
</dbReference>
<dbReference type="GO" id="GO:0005758">
    <property type="term" value="C:mitochondrial intermembrane space"/>
    <property type="evidence" value="ECO:0007669"/>
    <property type="project" value="UniProtKB-SubCell"/>
</dbReference>
<dbReference type="SUPFAM" id="SSF47072">
    <property type="entry name" value="Cysteine alpha-hairpin motif"/>
    <property type="match status" value="1"/>
</dbReference>
<dbReference type="GO" id="GO:0033108">
    <property type="term" value="P:mitochondrial respiratory chain complex assembly"/>
    <property type="evidence" value="ECO:0007669"/>
    <property type="project" value="TreeGrafter"/>
</dbReference>
<gene>
    <name evidence="6" type="ORF">BIW11_13261</name>
</gene>
<dbReference type="Pfam" id="PF02297">
    <property type="entry name" value="COX6B"/>
    <property type="match status" value="1"/>
</dbReference>
<comment type="subcellular location">
    <subcellularLocation>
        <location evidence="1">Mitochondrion intermembrane space</location>
    </subcellularLocation>
</comment>